<dbReference type="Proteomes" id="UP000449906">
    <property type="component" value="Unassembled WGS sequence"/>
</dbReference>
<sequence length="557" mass="59745">MTRLPAGLAPWSETLAVLDPALAVVLGPMLHRIDDLVARLDDHGGADGDPDGYDGLTNRGDPGRLLVGEWLLADEVPLEFLRRAAENELTYLRPARRHRTHHGRVVAVCDGGPDQWGAGRLVQLAALVVLHRRARAAGSELEVVLLPEGRSAGGEISEWLPAWLRSRSPSSVGADELDAALASAGEGDDRIWLLGGSRTRALAPGHRRSISSAVTAWGDDGADTVTVRVANATARLTLPRAPEAISALRGSGLLRTSGTLRRSTVPGTGQGAVFGSADARLLWRGEEEGELLGCFVGYGESGKLRHYRLGGTIVAAASMRRRIVAAVCEQGSIRIRVLGKDLARVDEIDVALGRLGLDDAAIRELAGQPLPPLYLQHGRILLPVGGRWWELDGSTARPIDASVLAPGAHLDSPRRAVVTDAGYYHDPDLAQSVRVASPPLLGPVVDGESWRCWTADTEMWSVYRGRALVADISVPPDERVIGLCLVDEEPALVVLTESTRLLRTITSGHTRTWTRWAGPAHFDVHPSRPWVVRTTRDRITVGDLATGQTLYDAGVAG</sequence>
<dbReference type="AlphaFoldDB" id="A0A7J5DWT9"/>
<accession>A0A7J5DWT9</accession>
<organism evidence="1 2">
    <name type="scientific">Nocardioides simplex</name>
    <name type="common">Arthrobacter simplex</name>
    <dbReference type="NCBI Taxonomy" id="2045"/>
    <lineage>
        <taxon>Bacteria</taxon>
        <taxon>Bacillati</taxon>
        <taxon>Actinomycetota</taxon>
        <taxon>Actinomycetes</taxon>
        <taxon>Propionibacteriales</taxon>
        <taxon>Nocardioidaceae</taxon>
        <taxon>Pimelobacter</taxon>
    </lineage>
</organism>
<dbReference type="RefSeq" id="WP_151577677.1">
    <property type="nucleotide sequence ID" value="NZ_WBVM01000001.1"/>
</dbReference>
<protein>
    <submittedName>
        <fullName evidence="1">Uncharacterized protein</fullName>
    </submittedName>
</protein>
<dbReference type="EMBL" id="WBVM01000001">
    <property type="protein sequence ID" value="KAB2810459.1"/>
    <property type="molecule type" value="Genomic_DNA"/>
</dbReference>
<comment type="caution">
    <text evidence="1">The sequence shown here is derived from an EMBL/GenBank/DDBJ whole genome shotgun (WGS) entry which is preliminary data.</text>
</comment>
<name>A0A7J5DWT9_NOCSI</name>
<reference evidence="1 2" key="1">
    <citation type="submission" date="2019-09" db="EMBL/GenBank/DDBJ databases">
        <title>Pimelobacter sp. isolated from Paulinella.</title>
        <authorList>
            <person name="Jeong S.E."/>
        </authorList>
    </citation>
    <scope>NUCLEOTIDE SEQUENCE [LARGE SCALE GENOMIC DNA]</scope>
    <source>
        <strain evidence="1 2">Pch-N</strain>
    </source>
</reference>
<evidence type="ECO:0000313" key="2">
    <source>
        <dbReference type="Proteomes" id="UP000449906"/>
    </source>
</evidence>
<evidence type="ECO:0000313" key="1">
    <source>
        <dbReference type="EMBL" id="KAB2810459.1"/>
    </source>
</evidence>
<proteinExistence type="predicted"/>
<gene>
    <name evidence="1" type="ORF">F9L07_00300</name>
</gene>